<dbReference type="Pfam" id="PF11104">
    <property type="entry name" value="PilM_2"/>
    <property type="match status" value="1"/>
</dbReference>
<dbReference type="AlphaFoldDB" id="A0A1F5ZMW2"/>
<evidence type="ECO:0000313" key="3">
    <source>
        <dbReference type="Proteomes" id="UP000177383"/>
    </source>
</evidence>
<organism evidence="2 3">
    <name type="scientific">Candidatus Gottesmanbacteria bacterium RIFCSPHIGHO2_01_FULL_39_10</name>
    <dbReference type="NCBI Taxonomy" id="1798375"/>
    <lineage>
        <taxon>Bacteria</taxon>
        <taxon>Candidatus Gottesmaniibacteriota</taxon>
    </lineage>
</organism>
<dbReference type="PANTHER" id="PTHR32432:SF3">
    <property type="entry name" value="ETHANOLAMINE UTILIZATION PROTEIN EUTJ"/>
    <property type="match status" value="1"/>
</dbReference>
<dbReference type="SMART" id="SM00842">
    <property type="entry name" value="FtsA"/>
    <property type="match status" value="1"/>
</dbReference>
<dbReference type="PIRSF" id="PIRSF019169">
    <property type="entry name" value="PilM"/>
    <property type="match status" value="1"/>
</dbReference>
<dbReference type="STRING" id="1798375.A2773_00070"/>
<protein>
    <recommendedName>
        <fullName evidence="1">SHS2 domain-containing protein</fullName>
    </recommendedName>
</protein>
<accession>A0A1F5ZMW2</accession>
<evidence type="ECO:0000313" key="2">
    <source>
        <dbReference type="EMBL" id="OGG13675.1"/>
    </source>
</evidence>
<proteinExistence type="predicted"/>
<dbReference type="InterPro" id="IPR043129">
    <property type="entry name" value="ATPase_NBD"/>
</dbReference>
<sequence length="344" mass="37561">MAAQSIIGLDIGFHSIKAVELGRVNNNTQLISLGSIAMPEQAILGDNPNDEKIVVDTIGKLFHDMKVKSNIVNTSLPESSVYTRVIEVPRLTDKELAASIHWEAEQYIPLPIDQVNLDYAVLGNGKTGNTMQVLLVAAPLAIIERYTRILSRADLVVSSIETDAISILRVIPQTLPEKANILLINIGARSTDICIVRQRVLTFVRTVPSGGDSFTRAIAEELGFALPQAEEYKRAYGLDNTKLEGKIAASIAPVFSIILEEIKKILVYFREHNPEDKITTSLLFGGSAKLPGLMSYIASETGIDTILGNPFENIYVDPKIKAQVESNFSTFAIATGLALKEFVP</sequence>
<dbReference type="SUPFAM" id="SSF53067">
    <property type="entry name" value="Actin-like ATPase domain"/>
    <property type="match status" value="2"/>
</dbReference>
<dbReference type="PANTHER" id="PTHR32432">
    <property type="entry name" value="CELL DIVISION PROTEIN FTSA-RELATED"/>
    <property type="match status" value="1"/>
</dbReference>
<evidence type="ECO:0000259" key="1">
    <source>
        <dbReference type="SMART" id="SM00842"/>
    </source>
</evidence>
<dbReference type="NCBIfam" id="TIGR01175">
    <property type="entry name" value="pilM"/>
    <property type="match status" value="1"/>
</dbReference>
<dbReference type="InterPro" id="IPR003494">
    <property type="entry name" value="SHS2_FtsA"/>
</dbReference>
<dbReference type="InterPro" id="IPR005883">
    <property type="entry name" value="PilM"/>
</dbReference>
<gene>
    <name evidence="2" type="ORF">A2773_00070</name>
</gene>
<dbReference type="Gene3D" id="3.30.1490.300">
    <property type="match status" value="1"/>
</dbReference>
<dbReference type="CDD" id="cd24049">
    <property type="entry name" value="ASKHA_NBD_PilM"/>
    <property type="match status" value="1"/>
</dbReference>
<dbReference type="EMBL" id="MFJE01000042">
    <property type="protein sequence ID" value="OGG13675.1"/>
    <property type="molecule type" value="Genomic_DNA"/>
</dbReference>
<comment type="caution">
    <text evidence="2">The sequence shown here is derived from an EMBL/GenBank/DDBJ whole genome shotgun (WGS) entry which is preliminary data.</text>
</comment>
<name>A0A1F5ZMW2_9BACT</name>
<dbReference type="InterPro" id="IPR050696">
    <property type="entry name" value="FtsA/MreB"/>
</dbReference>
<dbReference type="Gene3D" id="3.30.420.40">
    <property type="match status" value="2"/>
</dbReference>
<reference evidence="2 3" key="1">
    <citation type="journal article" date="2016" name="Nat. Commun.">
        <title>Thousands of microbial genomes shed light on interconnected biogeochemical processes in an aquifer system.</title>
        <authorList>
            <person name="Anantharaman K."/>
            <person name="Brown C.T."/>
            <person name="Hug L.A."/>
            <person name="Sharon I."/>
            <person name="Castelle C.J."/>
            <person name="Probst A.J."/>
            <person name="Thomas B.C."/>
            <person name="Singh A."/>
            <person name="Wilkins M.J."/>
            <person name="Karaoz U."/>
            <person name="Brodie E.L."/>
            <person name="Williams K.H."/>
            <person name="Hubbard S.S."/>
            <person name="Banfield J.F."/>
        </authorList>
    </citation>
    <scope>NUCLEOTIDE SEQUENCE [LARGE SCALE GENOMIC DNA]</scope>
</reference>
<dbReference type="GO" id="GO:0051301">
    <property type="term" value="P:cell division"/>
    <property type="evidence" value="ECO:0007669"/>
    <property type="project" value="InterPro"/>
</dbReference>
<feature type="domain" description="SHS2" evidence="1">
    <location>
        <begin position="6"/>
        <end position="171"/>
    </location>
</feature>
<dbReference type="Proteomes" id="UP000177383">
    <property type="component" value="Unassembled WGS sequence"/>
</dbReference>